<dbReference type="InterPro" id="IPR055170">
    <property type="entry name" value="GFO_IDH_MocA-like_dom"/>
</dbReference>
<dbReference type="SUPFAM" id="SSF55347">
    <property type="entry name" value="Glyceraldehyde-3-phosphate dehydrogenase-like, C-terminal domain"/>
    <property type="match status" value="1"/>
</dbReference>
<evidence type="ECO:0000256" key="2">
    <source>
        <dbReference type="ARBA" id="ARBA00023002"/>
    </source>
</evidence>
<reference evidence="5" key="1">
    <citation type="submission" date="2023-05" db="EMBL/GenBank/DDBJ databases">
        <title>Streptantibioticus silvisoli sp. nov., acidotolerant actinomycetes 1 from pine litter.</title>
        <authorList>
            <person name="Swiecimska M."/>
            <person name="Golinska P."/>
            <person name="Sangal V."/>
            <person name="Wachnowicz B."/>
            <person name="Goodfellow M."/>
        </authorList>
    </citation>
    <scope>NUCLEOTIDE SEQUENCE</scope>
    <source>
        <strain evidence="5">SL13</strain>
    </source>
</reference>
<gene>
    <name evidence="5" type="ORF">POF50_000640</name>
</gene>
<proteinExistence type="inferred from homology"/>
<evidence type="ECO:0000259" key="4">
    <source>
        <dbReference type="Pfam" id="PF22725"/>
    </source>
</evidence>
<dbReference type="InterPro" id="IPR000683">
    <property type="entry name" value="Gfo/Idh/MocA-like_OxRdtase_N"/>
</dbReference>
<keyword evidence="2" id="KW-0560">Oxidoreductase</keyword>
<dbReference type="RefSeq" id="WP_271313651.1">
    <property type="nucleotide sequence ID" value="NZ_JABXJJ020000001.1"/>
</dbReference>
<dbReference type="PANTHER" id="PTHR22604">
    <property type="entry name" value="OXIDOREDUCTASES"/>
    <property type="match status" value="1"/>
</dbReference>
<dbReference type="AlphaFoldDB" id="A0AA90K6M1"/>
<dbReference type="Pfam" id="PF22725">
    <property type="entry name" value="GFO_IDH_MocA_C3"/>
    <property type="match status" value="1"/>
</dbReference>
<evidence type="ECO:0000313" key="5">
    <source>
        <dbReference type="EMBL" id="MDI5967873.1"/>
    </source>
</evidence>
<dbReference type="Pfam" id="PF01408">
    <property type="entry name" value="GFO_IDH_MocA"/>
    <property type="match status" value="1"/>
</dbReference>
<accession>A0AA90K6M1</accession>
<dbReference type="GO" id="GO:0016491">
    <property type="term" value="F:oxidoreductase activity"/>
    <property type="evidence" value="ECO:0007669"/>
    <property type="project" value="UniProtKB-KW"/>
</dbReference>
<comment type="similarity">
    <text evidence="1">Belongs to the Gfo/Idh/MocA family.</text>
</comment>
<sequence>MSVRIGLLGATGIAERAIVGPAADRPGVLVAAVAAHDVERARRFAARHGVAVVHERYEDVLDDPSVDAVYISLHHSAHARWARAAAAAGKHVLVEKPLCLTPQEAAGIERAAVTSGVRVVEMVMTAGHEWQSRVRDLVTGGRFGRLRGIRSRMRFEVAAGSGFRLRPELGGGAFYDTASYWLQAVQATAGIGGAVASGVSDFDGPNGVDRSFRARLDLPNAVTAVLECAFGTGHLAEHEFAFEQADVRVPKVLLPAIGLAVPLNIVIRPHTGSRTVVACAPVDYYRVQFARVLQLLAGAPGEWGAGIDEATARVRLMAAAHRDAVERQSPSTDRNPNALL</sequence>
<dbReference type="SUPFAM" id="SSF51735">
    <property type="entry name" value="NAD(P)-binding Rossmann-fold domains"/>
    <property type="match status" value="1"/>
</dbReference>
<name>A0AA90K6M1_9ACTN</name>
<dbReference type="InterPro" id="IPR050984">
    <property type="entry name" value="Gfo/Idh/MocA_domain"/>
</dbReference>
<dbReference type="EMBL" id="JABXJJ020000001">
    <property type="protein sequence ID" value="MDI5967873.1"/>
    <property type="molecule type" value="Genomic_DNA"/>
</dbReference>
<dbReference type="PANTHER" id="PTHR22604:SF105">
    <property type="entry name" value="TRANS-1,2-DIHYDROBENZENE-1,2-DIOL DEHYDROGENASE"/>
    <property type="match status" value="1"/>
</dbReference>
<dbReference type="Gene3D" id="3.30.360.10">
    <property type="entry name" value="Dihydrodipicolinate Reductase, domain 2"/>
    <property type="match status" value="1"/>
</dbReference>
<dbReference type="Gene3D" id="3.40.50.720">
    <property type="entry name" value="NAD(P)-binding Rossmann-like Domain"/>
    <property type="match status" value="1"/>
</dbReference>
<evidence type="ECO:0000259" key="3">
    <source>
        <dbReference type="Pfam" id="PF01408"/>
    </source>
</evidence>
<feature type="domain" description="Gfo/Idh/MocA-like oxidoreductase N-terminal" evidence="3">
    <location>
        <begin position="3"/>
        <end position="119"/>
    </location>
</feature>
<evidence type="ECO:0000256" key="1">
    <source>
        <dbReference type="ARBA" id="ARBA00010928"/>
    </source>
</evidence>
<feature type="domain" description="GFO/IDH/MocA-like oxidoreductase" evidence="4">
    <location>
        <begin position="133"/>
        <end position="234"/>
    </location>
</feature>
<comment type="caution">
    <text evidence="5">The sequence shown here is derived from an EMBL/GenBank/DDBJ whole genome shotgun (WGS) entry which is preliminary data.</text>
</comment>
<dbReference type="GO" id="GO:0000166">
    <property type="term" value="F:nucleotide binding"/>
    <property type="evidence" value="ECO:0007669"/>
    <property type="project" value="InterPro"/>
</dbReference>
<protein>
    <submittedName>
        <fullName evidence="5">Gfo/Idh/MocA family oxidoreductase</fullName>
    </submittedName>
</protein>
<organism evidence="5">
    <name type="scientific">Streptantibioticus silvisoli</name>
    <dbReference type="NCBI Taxonomy" id="2705255"/>
    <lineage>
        <taxon>Bacteria</taxon>
        <taxon>Bacillati</taxon>
        <taxon>Actinomycetota</taxon>
        <taxon>Actinomycetes</taxon>
        <taxon>Kitasatosporales</taxon>
        <taxon>Streptomycetaceae</taxon>
        <taxon>Streptantibioticus</taxon>
    </lineage>
</organism>
<dbReference type="InterPro" id="IPR036291">
    <property type="entry name" value="NAD(P)-bd_dom_sf"/>
</dbReference>